<keyword evidence="4" id="KW-0808">Transferase</keyword>
<evidence type="ECO:0000313" key="4">
    <source>
        <dbReference type="EMBL" id="KVX03377.1"/>
    </source>
</evidence>
<dbReference type="PIRSF" id="PIRSF018249">
    <property type="entry name" value="MyrA_prd"/>
    <property type="match status" value="1"/>
</dbReference>
<keyword evidence="4" id="KW-0489">Methyltransferase</keyword>
<evidence type="ECO:0000256" key="1">
    <source>
        <dbReference type="PIRSR" id="PIRSR018249-1"/>
    </source>
</evidence>
<feature type="binding site" evidence="1">
    <location>
        <position position="10"/>
    </location>
    <ligand>
        <name>Zn(2+)</name>
        <dbReference type="ChEBI" id="CHEBI:29105"/>
    </ligand>
</feature>
<feature type="binding site" evidence="1">
    <location>
        <position position="29"/>
    </location>
    <ligand>
        <name>Zn(2+)</name>
        <dbReference type="ChEBI" id="CHEBI:29105"/>
    </ligand>
</feature>
<gene>
    <name evidence="4" type="ORF">AWJ07_02085</name>
</gene>
<feature type="domain" description="23S rRNA (guanine(745)-N(1))-methyltransferase N-terminal" evidence="3">
    <location>
        <begin position="6"/>
        <end position="43"/>
    </location>
</feature>
<feature type="binding site" evidence="1">
    <location>
        <position position="7"/>
    </location>
    <ligand>
        <name>Zn(2+)</name>
        <dbReference type="ChEBI" id="CHEBI:29105"/>
    </ligand>
</feature>
<feature type="binding site" evidence="2">
    <location>
        <position position="71"/>
    </location>
    <ligand>
        <name>S-adenosyl-L-methionine</name>
        <dbReference type="ChEBI" id="CHEBI:59789"/>
    </ligand>
</feature>
<dbReference type="InterPro" id="IPR016718">
    <property type="entry name" value="rRNA_m1G-MeTrfase_A_prd"/>
</dbReference>
<name>A0A106C352_SHEFR</name>
<dbReference type="EMBL" id="LRDC01000001">
    <property type="protein sequence ID" value="KVX03377.1"/>
    <property type="molecule type" value="Genomic_DNA"/>
</dbReference>
<dbReference type="PANTHER" id="PTHR43460">
    <property type="entry name" value="METHYLTRANSFERASE"/>
    <property type="match status" value="1"/>
</dbReference>
<dbReference type="Proteomes" id="UP000055702">
    <property type="component" value="Unassembled WGS sequence"/>
</dbReference>
<dbReference type="InterPro" id="IPR052939">
    <property type="entry name" value="23S_rRNA_MeTrnsfrase_RlmA"/>
</dbReference>
<dbReference type="RefSeq" id="WP_059743990.1">
    <property type="nucleotide sequence ID" value="NZ_LRDC01000001.1"/>
</dbReference>
<dbReference type="GO" id="GO:0008168">
    <property type="term" value="F:methyltransferase activity"/>
    <property type="evidence" value="ECO:0007669"/>
    <property type="project" value="UniProtKB-KW"/>
</dbReference>
<evidence type="ECO:0000256" key="2">
    <source>
        <dbReference type="PIRSR" id="PIRSR018249-2"/>
    </source>
</evidence>
<dbReference type="Gene3D" id="3.40.50.150">
    <property type="entry name" value="Vaccinia Virus protein VP39"/>
    <property type="match status" value="1"/>
</dbReference>
<comment type="caution">
    <text evidence="4">The sequence shown here is derived from an EMBL/GenBank/DDBJ whole genome shotgun (WGS) entry which is preliminary data.</text>
</comment>
<organism evidence="4">
    <name type="scientific">Shewanella frigidimarina</name>
    <dbReference type="NCBI Taxonomy" id="56812"/>
    <lineage>
        <taxon>Bacteria</taxon>
        <taxon>Pseudomonadati</taxon>
        <taxon>Pseudomonadota</taxon>
        <taxon>Gammaproteobacteria</taxon>
        <taxon>Alteromonadales</taxon>
        <taxon>Shewanellaceae</taxon>
        <taxon>Shewanella</taxon>
    </lineage>
</organism>
<dbReference type="InterPro" id="IPR029063">
    <property type="entry name" value="SAM-dependent_MTases_sf"/>
</dbReference>
<proteinExistence type="predicted"/>
<dbReference type="InterPro" id="IPR048647">
    <property type="entry name" value="RlmA_N"/>
</dbReference>
<evidence type="ECO:0000313" key="5">
    <source>
        <dbReference type="Proteomes" id="UP000055702"/>
    </source>
</evidence>
<feature type="binding site" evidence="2">
    <location>
        <position position="194"/>
    </location>
    <ligand>
        <name>S-adenosyl-L-methionine</name>
        <dbReference type="ChEBI" id="CHEBI:59789"/>
    </ligand>
</feature>
<keyword evidence="2" id="KW-0949">S-adenosyl-L-methionine</keyword>
<dbReference type="PANTHER" id="PTHR43460:SF1">
    <property type="entry name" value="METHYLTRANSFERASE TYPE 11 DOMAIN-CONTAINING PROTEIN"/>
    <property type="match status" value="1"/>
</dbReference>
<dbReference type="GO" id="GO:0032259">
    <property type="term" value="P:methylation"/>
    <property type="evidence" value="ECO:0007669"/>
    <property type="project" value="UniProtKB-KW"/>
</dbReference>
<keyword evidence="1" id="KW-0479">Metal-binding</keyword>
<dbReference type="AlphaFoldDB" id="A0A106C352"/>
<protein>
    <submittedName>
        <fullName evidence="4">SAM-dependent methyltransferase</fullName>
    </submittedName>
</protein>
<dbReference type="SUPFAM" id="SSF53335">
    <property type="entry name" value="S-adenosyl-L-methionine-dependent methyltransferases"/>
    <property type="match status" value="1"/>
</dbReference>
<sequence length="280" mass="31528">MTLSLLCPVCSAPLNQHQASAGFYCDNKHHFDKHPNGYWPLLSNVKGKSKPQVESRQQMRGRHFLLETGLFAPLIKQLQAVLLDLCASNSDAELQHIDYQCADGYYLRQLVPALVEAKVSCQHWGITDAENAIFAAAKSETPANLLLLALKKLPFASQSVDIVTVLDSPLKGKECIRILKDDGRIVLLQPGIRHLWQIKQQVYPDLVEKPLQLNLPNDVEIEAQQQVVFTQSVTGEQALTLLDMSIFGWRANDQLKHQVKSTAISELEFDWQIITLKKRL</sequence>
<reference evidence="4 5" key="1">
    <citation type="submission" date="2016-01" db="EMBL/GenBank/DDBJ databases">
        <title>Draft genome of the antarctic isolate Shewanella frigidimarina Ag06-30.</title>
        <authorList>
            <person name="Parmeciano Di Noto G."/>
            <person name="Vazquez S."/>
            <person name="Mac Cormack W."/>
            <person name="Iriarte A."/>
            <person name="Quiroga C."/>
        </authorList>
    </citation>
    <scope>NUCLEOTIDE SEQUENCE [LARGE SCALE GENOMIC DNA]</scope>
    <source>
        <strain evidence="4 5">Ag06-30</strain>
    </source>
</reference>
<feature type="binding site" evidence="1">
    <location>
        <position position="25"/>
    </location>
    <ligand>
        <name>Zn(2+)</name>
        <dbReference type="ChEBI" id="CHEBI:29105"/>
    </ligand>
</feature>
<accession>A0A106C352</accession>
<dbReference type="Pfam" id="PF21302">
    <property type="entry name" value="Zn_ribbon_RlmA"/>
    <property type="match status" value="1"/>
</dbReference>
<keyword evidence="1" id="KW-0862">Zinc</keyword>
<dbReference type="GO" id="GO:0046872">
    <property type="term" value="F:metal ion binding"/>
    <property type="evidence" value="ECO:0007669"/>
    <property type="project" value="UniProtKB-KW"/>
</dbReference>
<evidence type="ECO:0000259" key="3">
    <source>
        <dbReference type="Pfam" id="PF21302"/>
    </source>
</evidence>